<reference evidence="1" key="1">
    <citation type="submission" date="2015-11" db="EMBL/GenBank/DDBJ databases">
        <title>De novo transcriptome assembly of four potential Pierce s Disease insect vectors from Arizona vineyards.</title>
        <authorList>
            <person name="Tassone E.E."/>
        </authorList>
    </citation>
    <scope>NUCLEOTIDE SEQUENCE</scope>
</reference>
<sequence length="102" mass="12107">MNYLKNKKFFLKFFEIFLDSLNSSLKIKNSKQRNTKNQNKHQWYTGELASMKNKLLFYNSLIKNSLSPNDDLVNQMKNLKYQYRTALKNAKLASNAQYIENS</sequence>
<organism evidence="1">
    <name type="scientific">Homalodisca liturata</name>
    <dbReference type="NCBI Taxonomy" id="320908"/>
    <lineage>
        <taxon>Eukaryota</taxon>
        <taxon>Metazoa</taxon>
        <taxon>Ecdysozoa</taxon>
        <taxon>Arthropoda</taxon>
        <taxon>Hexapoda</taxon>
        <taxon>Insecta</taxon>
        <taxon>Pterygota</taxon>
        <taxon>Neoptera</taxon>
        <taxon>Paraneoptera</taxon>
        <taxon>Hemiptera</taxon>
        <taxon>Auchenorrhyncha</taxon>
        <taxon>Membracoidea</taxon>
        <taxon>Cicadellidae</taxon>
        <taxon>Cicadellinae</taxon>
        <taxon>Proconiini</taxon>
        <taxon>Homalodisca</taxon>
    </lineage>
</organism>
<gene>
    <name evidence="1" type="ORF">g.1552</name>
</gene>
<dbReference type="AlphaFoldDB" id="A0A1B6H9W4"/>
<evidence type="ECO:0000313" key="1">
    <source>
        <dbReference type="EMBL" id="JAS71422.1"/>
    </source>
</evidence>
<accession>A0A1B6H9W4</accession>
<feature type="non-terminal residue" evidence="1">
    <location>
        <position position="102"/>
    </location>
</feature>
<protein>
    <submittedName>
        <fullName evidence="1">Uncharacterized protein</fullName>
    </submittedName>
</protein>
<name>A0A1B6H9W4_9HEMI</name>
<proteinExistence type="predicted"/>
<dbReference type="EMBL" id="GECU01036284">
    <property type="protein sequence ID" value="JAS71422.1"/>
    <property type="molecule type" value="Transcribed_RNA"/>
</dbReference>